<dbReference type="AlphaFoldDB" id="N1PMN5"/>
<protein>
    <recommendedName>
        <fullName evidence="3">RING-type domain-containing protein</fullName>
    </recommendedName>
</protein>
<reference evidence="2" key="1">
    <citation type="journal article" date="2012" name="PLoS Genet.">
        <title>The genomes of the fungal plant pathogens Cladosporium fulvum and Dothistroma septosporum reveal adaptation to different hosts and lifestyles but also signatures of common ancestry.</title>
        <authorList>
            <person name="de Wit P.J.G.M."/>
            <person name="van der Burgt A."/>
            <person name="Oekmen B."/>
            <person name="Stergiopoulos I."/>
            <person name="Abd-Elsalam K.A."/>
            <person name="Aerts A.L."/>
            <person name="Bahkali A.H."/>
            <person name="Beenen H.G."/>
            <person name="Chettri P."/>
            <person name="Cox M.P."/>
            <person name="Datema E."/>
            <person name="de Vries R.P."/>
            <person name="Dhillon B."/>
            <person name="Ganley A.R."/>
            <person name="Griffiths S.A."/>
            <person name="Guo Y."/>
            <person name="Hamelin R.C."/>
            <person name="Henrissat B."/>
            <person name="Kabir M.S."/>
            <person name="Jashni M.K."/>
            <person name="Kema G."/>
            <person name="Klaubauf S."/>
            <person name="Lapidus A."/>
            <person name="Levasseur A."/>
            <person name="Lindquist E."/>
            <person name="Mehrabi R."/>
            <person name="Ohm R.A."/>
            <person name="Owen T.J."/>
            <person name="Salamov A."/>
            <person name="Schwelm A."/>
            <person name="Schijlen E."/>
            <person name="Sun H."/>
            <person name="van den Burg H.A."/>
            <person name="van Ham R.C.H.J."/>
            <person name="Zhang S."/>
            <person name="Goodwin S.B."/>
            <person name="Grigoriev I.V."/>
            <person name="Collemare J."/>
            <person name="Bradshaw R.E."/>
        </authorList>
    </citation>
    <scope>NUCLEOTIDE SEQUENCE [LARGE SCALE GENOMIC DNA]</scope>
    <source>
        <strain evidence="2">NZE10 / CBS 128990</strain>
    </source>
</reference>
<organism evidence="1 2">
    <name type="scientific">Dothistroma septosporum (strain NZE10 / CBS 128990)</name>
    <name type="common">Red band needle blight fungus</name>
    <name type="synonym">Mycosphaerella pini</name>
    <dbReference type="NCBI Taxonomy" id="675120"/>
    <lineage>
        <taxon>Eukaryota</taxon>
        <taxon>Fungi</taxon>
        <taxon>Dikarya</taxon>
        <taxon>Ascomycota</taxon>
        <taxon>Pezizomycotina</taxon>
        <taxon>Dothideomycetes</taxon>
        <taxon>Dothideomycetidae</taxon>
        <taxon>Mycosphaerellales</taxon>
        <taxon>Mycosphaerellaceae</taxon>
        <taxon>Dothistroma</taxon>
    </lineage>
</organism>
<keyword evidence="2" id="KW-1185">Reference proteome</keyword>
<sequence>MFEPADMSAYLATKPTASHLRNPARYAAKAQEQLDSLDEDSIYRTALRLNHLQKKIDHAPCCGICCRAFTFTEVQMYPGMCCHRDRAIICHPSIALEKHIFHESCLATWIAQKANCATCREELVVPRRDIDLVRDICASNPDVMRYVDGRISALADDDVADRLMGWITLLRDRVLLYAQGFLVVDEIEYCPYVRMELPRRAQDNIAKLAVSTIDATSQTTKLWAWFFSNVILFREAEPLDAFNHPLAIILFAFVFGQLQLHDGFACSGEDFRTLLEVYFVSFEDSWPKGTFERPRGWTEFKRHFLEQVVSCFVDGGSADAWKDGEDWARMFEGGSMLWRWWMR</sequence>
<evidence type="ECO:0000313" key="1">
    <source>
        <dbReference type="EMBL" id="EME44691.1"/>
    </source>
</evidence>
<dbReference type="HOGENOM" id="CLU_808984_0_0_1"/>
<dbReference type="SUPFAM" id="SSF57850">
    <property type="entry name" value="RING/U-box"/>
    <property type="match status" value="1"/>
</dbReference>
<accession>N1PMN5</accession>
<name>N1PMN5_DOTSN</name>
<dbReference type="InterPro" id="IPR013083">
    <property type="entry name" value="Znf_RING/FYVE/PHD"/>
</dbReference>
<evidence type="ECO:0008006" key="3">
    <source>
        <dbReference type="Google" id="ProtNLM"/>
    </source>
</evidence>
<dbReference type="EMBL" id="KB446539">
    <property type="protein sequence ID" value="EME44691.1"/>
    <property type="molecule type" value="Genomic_DNA"/>
</dbReference>
<evidence type="ECO:0000313" key="2">
    <source>
        <dbReference type="Proteomes" id="UP000016933"/>
    </source>
</evidence>
<reference evidence="1 2" key="2">
    <citation type="journal article" date="2012" name="PLoS Pathog.">
        <title>Diverse lifestyles and strategies of plant pathogenesis encoded in the genomes of eighteen Dothideomycetes fungi.</title>
        <authorList>
            <person name="Ohm R.A."/>
            <person name="Feau N."/>
            <person name="Henrissat B."/>
            <person name="Schoch C.L."/>
            <person name="Horwitz B.A."/>
            <person name="Barry K.W."/>
            <person name="Condon B.J."/>
            <person name="Copeland A.C."/>
            <person name="Dhillon B."/>
            <person name="Glaser F."/>
            <person name="Hesse C.N."/>
            <person name="Kosti I."/>
            <person name="LaButti K."/>
            <person name="Lindquist E.A."/>
            <person name="Lucas S."/>
            <person name="Salamov A.A."/>
            <person name="Bradshaw R.E."/>
            <person name="Ciuffetti L."/>
            <person name="Hamelin R.C."/>
            <person name="Kema G.H.J."/>
            <person name="Lawrence C."/>
            <person name="Scott J.A."/>
            <person name="Spatafora J.W."/>
            <person name="Turgeon B.G."/>
            <person name="de Wit P.J.G.M."/>
            <person name="Zhong S."/>
            <person name="Goodwin S.B."/>
            <person name="Grigoriev I.V."/>
        </authorList>
    </citation>
    <scope>NUCLEOTIDE SEQUENCE [LARGE SCALE GENOMIC DNA]</scope>
    <source>
        <strain evidence="2">NZE10 / CBS 128990</strain>
    </source>
</reference>
<dbReference type="Proteomes" id="UP000016933">
    <property type="component" value="Unassembled WGS sequence"/>
</dbReference>
<dbReference type="OrthoDB" id="8062037at2759"/>
<gene>
    <name evidence="1" type="ORF">DOTSEDRAFT_35070</name>
</gene>
<dbReference type="OMA" id="TIMEGIL"/>
<proteinExistence type="predicted"/>
<dbReference type="Gene3D" id="3.30.40.10">
    <property type="entry name" value="Zinc/RING finger domain, C3HC4 (zinc finger)"/>
    <property type="match status" value="1"/>
</dbReference>